<organism evidence="2 3">
    <name type="scientific">Staphylococcus casei</name>
    <dbReference type="NCBI Taxonomy" id="201828"/>
    <lineage>
        <taxon>Bacteria</taxon>
        <taxon>Bacillati</taxon>
        <taxon>Bacillota</taxon>
        <taxon>Bacilli</taxon>
        <taxon>Bacillales</taxon>
        <taxon>Staphylococcaceae</taxon>
        <taxon>Staphylococcus</taxon>
    </lineage>
</organism>
<reference evidence="2 3" key="1">
    <citation type="journal article" date="2024" name="ISME J.">
        <title>Staphylococcus epidermidis bacteriocin A37 kills natural competitors with a unique mechanism of action.</title>
        <authorList>
            <person name="Puls J.S."/>
            <person name="Winnerling B."/>
            <person name="Power J.J."/>
            <person name="Kruger A.M."/>
            <person name="Brajtenbach D."/>
            <person name="Johnson M."/>
            <person name="Bilici K."/>
            <person name="Camus L."/>
            <person name="Fliesswasser T."/>
            <person name="Schneider T."/>
            <person name="Sahl H.G."/>
            <person name="Ghosal D."/>
            <person name="Kubitscheck U."/>
            <person name="Heilbronner S."/>
            <person name="Grein F."/>
        </authorList>
    </citation>
    <scope>NUCLEOTIDE SEQUENCE [LARGE SCALE GENOMIC DNA]</scope>
    <source>
        <strain evidence="2 3">SCK7</strain>
    </source>
</reference>
<dbReference type="Proteomes" id="UP001468345">
    <property type="component" value="Chromosome"/>
</dbReference>
<protein>
    <recommendedName>
        <fullName evidence="4">EamA domain-containing protein</fullName>
    </recommendedName>
</protein>
<keyword evidence="1" id="KW-1133">Transmembrane helix</keyword>
<evidence type="ECO:0000313" key="2">
    <source>
        <dbReference type="EMBL" id="WZG10000.1"/>
    </source>
</evidence>
<dbReference type="EMBL" id="CP133006">
    <property type="protein sequence ID" value="WZG10000.1"/>
    <property type="molecule type" value="Genomic_DNA"/>
</dbReference>
<accession>A0ABZ2WCU6</accession>
<sequence length="66" mass="7374">MPKSQQVLVGITLFLLAFNIVIPVIGETLNVGAIDFSSTLIRCTQGLFIIIFGIFTFRQIKRKGFK</sequence>
<evidence type="ECO:0000313" key="3">
    <source>
        <dbReference type="Proteomes" id="UP001468345"/>
    </source>
</evidence>
<keyword evidence="3" id="KW-1185">Reference proteome</keyword>
<evidence type="ECO:0000256" key="1">
    <source>
        <dbReference type="SAM" id="Phobius"/>
    </source>
</evidence>
<dbReference type="GeneID" id="79052293"/>
<name>A0ABZ2WCU6_9STAP</name>
<keyword evidence="1" id="KW-0812">Transmembrane</keyword>
<gene>
    <name evidence="2" type="ORF">SHJJP9002_001975</name>
</gene>
<evidence type="ECO:0008006" key="4">
    <source>
        <dbReference type="Google" id="ProtNLM"/>
    </source>
</evidence>
<feature type="transmembrane region" description="Helical" evidence="1">
    <location>
        <begin position="39"/>
        <end position="57"/>
    </location>
</feature>
<keyword evidence="1" id="KW-0472">Membrane</keyword>
<proteinExistence type="predicted"/>
<dbReference type="RefSeq" id="WP_039069874.1">
    <property type="nucleotide sequence ID" value="NZ_CP133006.1"/>
</dbReference>